<reference evidence="2 3" key="1">
    <citation type="submission" date="2023-01" db="EMBL/GenBank/DDBJ databases">
        <authorList>
            <person name="Whitehead M."/>
        </authorList>
    </citation>
    <scope>NUCLEOTIDE SEQUENCE [LARGE SCALE GENOMIC DNA]</scope>
</reference>
<dbReference type="Pfam" id="PF08418">
    <property type="entry name" value="Pol_alpha_B_N"/>
    <property type="match status" value="1"/>
</dbReference>
<evidence type="ECO:0000259" key="1">
    <source>
        <dbReference type="Pfam" id="PF08418"/>
    </source>
</evidence>
<name>A0AAV0WCT2_9HEMI</name>
<dbReference type="AlphaFoldDB" id="A0AAV0WCT2"/>
<dbReference type="InterPro" id="IPR013627">
    <property type="entry name" value="Pol_alpha_B_N"/>
</dbReference>
<dbReference type="EMBL" id="CARXXK010000002">
    <property type="protein sequence ID" value="CAI6353686.1"/>
    <property type="molecule type" value="Genomic_DNA"/>
</dbReference>
<dbReference type="Proteomes" id="UP001160148">
    <property type="component" value="Unassembled WGS sequence"/>
</dbReference>
<evidence type="ECO:0000313" key="3">
    <source>
        <dbReference type="Proteomes" id="UP001160148"/>
    </source>
</evidence>
<feature type="domain" description="DNA polymerase alpha subunit B N-terminal" evidence="1">
    <location>
        <begin position="6"/>
        <end position="55"/>
    </location>
</feature>
<gene>
    <name evidence="2" type="ORF">MEUPH1_LOCUS9778</name>
</gene>
<evidence type="ECO:0000313" key="2">
    <source>
        <dbReference type="EMBL" id="CAI6353686.1"/>
    </source>
</evidence>
<dbReference type="InterPro" id="IPR043034">
    <property type="entry name" value="DNA_pol_alpha_B_N_sf"/>
</dbReference>
<sequence length="136" mass="15144">MDRPILVNEFEDMGMNIPDDIIDECVIVCHAHKISASDLVGSWIAYCASSQIDSNDLSRDRLATLVKSFKVDDKSKANDKKLIVNKSSLNESATQSVRSPTSLKSTHGTNIMQIENEFKVSDIIDGDDIKEYVCYV</sequence>
<dbReference type="Gene3D" id="1.10.8.530">
    <property type="entry name" value="DNA polymerase alpha-primase, subunit B, N-terminal domain"/>
    <property type="match status" value="1"/>
</dbReference>
<organism evidence="2 3">
    <name type="scientific">Macrosiphum euphorbiae</name>
    <name type="common">potato aphid</name>
    <dbReference type="NCBI Taxonomy" id="13131"/>
    <lineage>
        <taxon>Eukaryota</taxon>
        <taxon>Metazoa</taxon>
        <taxon>Ecdysozoa</taxon>
        <taxon>Arthropoda</taxon>
        <taxon>Hexapoda</taxon>
        <taxon>Insecta</taxon>
        <taxon>Pterygota</taxon>
        <taxon>Neoptera</taxon>
        <taxon>Paraneoptera</taxon>
        <taxon>Hemiptera</taxon>
        <taxon>Sternorrhyncha</taxon>
        <taxon>Aphidomorpha</taxon>
        <taxon>Aphidoidea</taxon>
        <taxon>Aphididae</taxon>
        <taxon>Macrosiphini</taxon>
        <taxon>Macrosiphum</taxon>
    </lineage>
</organism>
<proteinExistence type="predicted"/>
<keyword evidence="3" id="KW-1185">Reference proteome</keyword>
<protein>
    <recommendedName>
        <fullName evidence="1">DNA polymerase alpha subunit B N-terminal domain-containing protein</fullName>
    </recommendedName>
</protein>
<accession>A0AAV0WCT2</accession>
<comment type="caution">
    <text evidence="2">The sequence shown here is derived from an EMBL/GenBank/DDBJ whole genome shotgun (WGS) entry which is preliminary data.</text>
</comment>